<dbReference type="Proteomes" id="UP001058974">
    <property type="component" value="Chromosome 4"/>
</dbReference>
<evidence type="ECO:0000313" key="1">
    <source>
        <dbReference type="EMBL" id="KAI5423031.1"/>
    </source>
</evidence>
<accession>A0A9D4XQR4</accession>
<sequence>MCSLQSSGTWELVPFPPGKSLVGVPT</sequence>
<organism evidence="1 2">
    <name type="scientific">Pisum sativum</name>
    <name type="common">Garden pea</name>
    <name type="synonym">Lathyrus oleraceus</name>
    <dbReference type="NCBI Taxonomy" id="3888"/>
    <lineage>
        <taxon>Eukaryota</taxon>
        <taxon>Viridiplantae</taxon>
        <taxon>Streptophyta</taxon>
        <taxon>Embryophyta</taxon>
        <taxon>Tracheophyta</taxon>
        <taxon>Spermatophyta</taxon>
        <taxon>Magnoliopsida</taxon>
        <taxon>eudicotyledons</taxon>
        <taxon>Gunneridae</taxon>
        <taxon>Pentapetalae</taxon>
        <taxon>rosids</taxon>
        <taxon>fabids</taxon>
        <taxon>Fabales</taxon>
        <taxon>Fabaceae</taxon>
        <taxon>Papilionoideae</taxon>
        <taxon>50 kb inversion clade</taxon>
        <taxon>NPAAA clade</taxon>
        <taxon>Hologalegina</taxon>
        <taxon>IRL clade</taxon>
        <taxon>Fabeae</taxon>
        <taxon>Lathyrus</taxon>
    </lineage>
</organism>
<dbReference type="AlphaFoldDB" id="A0A9D4XQR4"/>
<protein>
    <submittedName>
        <fullName evidence="1">Uncharacterized protein</fullName>
    </submittedName>
</protein>
<proteinExistence type="predicted"/>
<dbReference type="EMBL" id="JAMSHJ010000004">
    <property type="protein sequence ID" value="KAI5423031.1"/>
    <property type="molecule type" value="Genomic_DNA"/>
</dbReference>
<comment type="caution">
    <text evidence="1">The sequence shown here is derived from an EMBL/GenBank/DDBJ whole genome shotgun (WGS) entry which is preliminary data.</text>
</comment>
<dbReference type="Gramene" id="Psat04G0614900-T1">
    <property type="protein sequence ID" value="KAI5423031.1"/>
    <property type="gene ID" value="KIW84_046149"/>
</dbReference>
<name>A0A9D4XQR4_PEA</name>
<reference evidence="1 2" key="1">
    <citation type="journal article" date="2022" name="Nat. Genet.">
        <title>Improved pea reference genome and pan-genome highlight genomic features and evolutionary characteristics.</title>
        <authorList>
            <person name="Yang T."/>
            <person name="Liu R."/>
            <person name="Luo Y."/>
            <person name="Hu S."/>
            <person name="Wang D."/>
            <person name="Wang C."/>
            <person name="Pandey M.K."/>
            <person name="Ge S."/>
            <person name="Xu Q."/>
            <person name="Li N."/>
            <person name="Li G."/>
            <person name="Huang Y."/>
            <person name="Saxena R.K."/>
            <person name="Ji Y."/>
            <person name="Li M."/>
            <person name="Yan X."/>
            <person name="He Y."/>
            <person name="Liu Y."/>
            <person name="Wang X."/>
            <person name="Xiang C."/>
            <person name="Varshney R.K."/>
            <person name="Ding H."/>
            <person name="Gao S."/>
            <person name="Zong X."/>
        </authorList>
    </citation>
    <scope>NUCLEOTIDE SEQUENCE [LARGE SCALE GENOMIC DNA]</scope>
    <source>
        <strain evidence="1 2">cv. Zhongwan 6</strain>
    </source>
</reference>
<evidence type="ECO:0000313" key="2">
    <source>
        <dbReference type="Proteomes" id="UP001058974"/>
    </source>
</evidence>
<gene>
    <name evidence="1" type="ORF">KIW84_046149</name>
</gene>
<keyword evidence="2" id="KW-1185">Reference proteome</keyword>